<gene>
    <name evidence="1" type="ORF">SFMTTN_2577</name>
</gene>
<dbReference type="EMBL" id="BGOW01000026">
    <property type="protein sequence ID" value="GBL46752.1"/>
    <property type="molecule type" value="Genomic_DNA"/>
</dbReference>
<name>A0A401JGN2_9PROT</name>
<proteinExistence type="predicted"/>
<dbReference type="AlphaFoldDB" id="A0A401JGN2"/>
<sequence length="362" mass="40869">MNMVHDLLPIPGEAEQLLQRAVAAFRQMTGIGAQVGPYPVQGLFDAEADATVEFEKGKGHVKYAAVVTLTVIDRFKMLEAWQDLGRNEREPRMLVVPYMTAAMAERCRLLRIQFLDAVGNAYLDAPGLFVYVAGRKRPDIQELNTKATPHRVFKPTGMRIIFALLLNPALAGRGYRDIAKAAGVALGAVGGVLEDMTNRGHLHEVLRGEKRLFDPHRLTQEWVAYYPVKLRPKLNARRFRAPHPDWWKNVELAEYQARWGGEVAADKLTGYLKPATFTIYLHGKPDRLILEQRLRPDMNGDVEVLEAFWDVAEEAAWQEGYPNDTVPPLLAYADLMATTDSRNLDTARMIYDRYLANAENQV</sequence>
<dbReference type="OrthoDB" id="6630012at2"/>
<reference evidence="1 2" key="1">
    <citation type="journal article" date="2019" name="Front. Microbiol.">
        <title>Genomes of Neutrophilic Sulfur-Oxidizing Chemolithoautotrophs Representing 9 Proteobacterial Species From 8 Genera.</title>
        <authorList>
            <person name="Watanabe T."/>
            <person name="Kojima H."/>
            <person name="Umezawa K."/>
            <person name="Hori C."/>
            <person name="Takasuka T.E."/>
            <person name="Kato Y."/>
            <person name="Fukui M."/>
        </authorList>
    </citation>
    <scope>NUCLEOTIDE SEQUENCE [LARGE SCALE GENOMIC DNA]</scope>
    <source>
        <strain evidence="1 2">TTN</strain>
    </source>
</reference>
<keyword evidence="2" id="KW-1185">Reference proteome</keyword>
<dbReference type="Pfam" id="PF09952">
    <property type="entry name" value="AbiEi_2"/>
    <property type="match status" value="1"/>
</dbReference>
<evidence type="ECO:0000313" key="2">
    <source>
        <dbReference type="Proteomes" id="UP000286806"/>
    </source>
</evidence>
<comment type="caution">
    <text evidence="1">The sequence shown here is derived from an EMBL/GenBank/DDBJ whole genome shotgun (WGS) entry which is preliminary data.</text>
</comment>
<accession>A0A401JGN2</accession>
<dbReference type="InterPro" id="IPR019238">
    <property type="entry name" value="AbiEi_2"/>
</dbReference>
<evidence type="ECO:0000313" key="1">
    <source>
        <dbReference type="EMBL" id="GBL46752.1"/>
    </source>
</evidence>
<organism evidence="1 2">
    <name type="scientific">Sulfuriferula multivorans</name>
    <dbReference type="NCBI Taxonomy" id="1559896"/>
    <lineage>
        <taxon>Bacteria</taxon>
        <taxon>Pseudomonadati</taxon>
        <taxon>Pseudomonadota</taxon>
        <taxon>Betaproteobacteria</taxon>
        <taxon>Nitrosomonadales</taxon>
        <taxon>Sulfuricellaceae</taxon>
        <taxon>Sulfuriferula</taxon>
    </lineage>
</organism>
<dbReference type="RefSeq" id="WP_124705531.1">
    <property type="nucleotide sequence ID" value="NZ_BGOW01000026.1"/>
</dbReference>
<protein>
    <submittedName>
        <fullName evidence="1">Uncharacterized protein</fullName>
    </submittedName>
</protein>
<dbReference type="Proteomes" id="UP000286806">
    <property type="component" value="Unassembled WGS sequence"/>
</dbReference>